<reference evidence="9 10" key="1">
    <citation type="submission" date="2011-08" db="EMBL/GenBank/DDBJ databases">
        <title>The Genome Sequence of Selenomonas infelix ATCC 43532.</title>
        <authorList>
            <consortium name="The Broad Institute Genome Sequencing Platform"/>
            <person name="Earl A."/>
            <person name="Ward D."/>
            <person name="Feldgarden M."/>
            <person name="Gevers D."/>
            <person name="Izard J."/>
            <person name="Blanton J.M."/>
            <person name="Baranova O.V."/>
            <person name="Dewhirst F.E."/>
            <person name="Young S.K."/>
            <person name="Zeng Q."/>
            <person name="Gargeya S."/>
            <person name="Fitzgerald M."/>
            <person name="Haas B."/>
            <person name="Abouelleil A."/>
            <person name="Alvarado L."/>
            <person name="Arachchi H.M."/>
            <person name="Berlin A."/>
            <person name="Brown A."/>
            <person name="Chapman S.B."/>
            <person name="Chen Z."/>
            <person name="Dunbar C."/>
            <person name="Freedman E."/>
            <person name="Gearin G."/>
            <person name="Gellesch M."/>
            <person name="Goldberg J."/>
            <person name="Griggs A."/>
            <person name="Gujja S."/>
            <person name="Heiman D."/>
            <person name="Howarth C."/>
            <person name="Larson L."/>
            <person name="Lui A."/>
            <person name="MacDonald P.J.P."/>
            <person name="Montmayeur A."/>
            <person name="Murphy C."/>
            <person name="Neiman D."/>
            <person name="Pearson M."/>
            <person name="Priest M."/>
            <person name="Roberts A."/>
            <person name="Saif S."/>
            <person name="Shea T."/>
            <person name="Shenoy N."/>
            <person name="Sisk P."/>
            <person name="Stolte C."/>
            <person name="Sykes S."/>
            <person name="Wortman J."/>
            <person name="Nusbaum C."/>
            <person name="Birren B."/>
        </authorList>
    </citation>
    <scope>NUCLEOTIDE SEQUENCE [LARGE SCALE GENOMIC DNA]</scope>
    <source>
        <strain evidence="9 10">ATCC 43532</strain>
    </source>
</reference>
<dbReference type="Gene3D" id="3.20.20.70">
    <property type="entry name" value="Aldolase class I"/>
    <property type="match status" value="1"/>
</dbReference>
<dbReference type="NCBIfam" id="TIGR04085">
    <property type="entry name" value="rSAM_more_4Fe4S"/>
    <property type="match status" value="1"/>
</dbReference>
<keyword evidence="10" id="KW-1185">Reference proteome</keyword>
<dbReference type="PANTHER" id="PTHR43273:SF3">
    <property type="entry name" value="ANAEROBIC SULFATASE-MATURATING ENZYME HOMOLOG ASLB-RELATED"/>
    <property type="match status" value="1"/>
</dbReference>
<dbReference type="AlphaFoldDB" id="G5GRX5"/>
<dbReference type="GO" id="GO:0046872">
    <property type="term" value="F:metal ion binding"/>
    <property type="evidence" value="ECO:0007669"/>
    <property type="project" value="UniProtKB-KW"/>
</dbReference>
<feature type="signal peptide" evidence="7">
    <location>
        <begin position="1"/>
        <end position="24"/>
    </location>
</feature>
<dbReference type="InterPro" id="IPR058240">
    <property type="entry name" value="rSAM_sf"/>
</dbReference>
<dbReference type="RefSeq" id="WP_006693441.1">
    <property type="nucleotide sequence ID" value="NZ_JH376800.1"/>
</dbReference>
<gene>
    <name evidence="9" type="ORF">HMPREF9334_02007</name>
</gene>
<dbReference type="eggNOG" id="COG0641">
    <property type="taxonomic scope" value="Bacteria"/>
</dbReference>
<keyword evidence="5" id="KW-0411">Iron-sulfur</keyword>
<keyword evidence="3" id="KW-0479">Metal-binding</keyword>
<feature type="domain" description="Radical SAM core" evidence="8">
    <location>
        <begin position="1"/>
        <end position="217"/>
    </location>
</feature>
<evidence type="ECO:0000256" key="7">
    <source>
        <dbReference type="SAM" id="SignalP"/>
    </source>
</evidence>
<dbReference type="HOGENOM" id="CLU_009273_3_2_9"/>
<proteinExistence type="inferred from homology"/>
<feature type="chain" id="PRO_5039240158" description="Radical SAM core domain-containing protein" evidence="7">
    <location>
        <begin position="25"/>
        <end position="351"/>
    </location>
</feature>
<dbReference type="InterPro" id="IPR013785">
    <property type="entry name" value="Aldolase_TIM"/>
</dbReference>
<evidence type="ECO:0000256" key="1">
    <source>
        <dbReference type="ARBA" id="ARBA00001966"/>
    </source>
</evidence>
<dbReference type="InterPro" id="IPR007197">
    <property type="entry name" value="rSAM"/>
</dbReference>
<dbReference type="SFLD" id="SFLDG01386">
    <property type="entry name" value="main_SPASM_domain-containing"/>
    <property type="match status" value="1"/>
</dbReference>
<evidence type="ECO:0000256" key="5">
    <source>
        <dbReference type="ARBA" id="ARBA00023014"/>
    </source>
</evidence>
<dbReference type="SFLD" id="SFLDG01384">
    <property type="entry name" value="thioether_bond_formation_requi"/>
    <property type="match status" value="1"/>
</dbReference>
<evidence type="ECO:0000313" key="10">
    <source>
        <dbReference type="Proteomes" id="UP000004129"/>
    </source>
</evidence>
<keyword evidence="7" id="KW-0732">Signal</keyword>
<dbReference type="SFLD" id="SFLDG01067">
    <property type="entry name" value="SPASM/twitch_domain_containing"/>
    <property type="match status" value="1"/>
</dbReference>
<accession>G5GRX5</accession>
<dbReference type="GO" id="GO:0016491">
    <property type="term" value="F:oxidoreductase activity"/>
    <property type="evidence" value="ECO:0007669"/>
    <property type="project" value="InterPro"/>
</dbReference>
<organism evidence="9 10">
    <name type="scientific">Selenomonas infelix ATCC 43532</name>
    <dbReference type="NCBI Taxonomy" id="679201"/>
    <lineage>
        <taxon>Bacteria</taxon>
        <taxon>Bacillati</taxon>
        <taxon>Bacillota</taxon>
        <taxon>Negativicutes</taxon>
        <taxon>Selenomonadales</taxon>
        <taxon>Selenomonadaceae</taxon>
        <taxon>Selenomonas</taxon>
    </lineage>
</organism>
<dbReference type="InterPro" id="IPR023885">
    <property type="entry name" value="4Fe4S-binding_SPASM_dom"/>
</dbReference>
<name>G5GRX5_9FIRM</name>
<protein>
    <recommendedName>
        <fullName evidence="8">Radical SAM core domain-containing protein</fullName>
    </recommendedName>
</protein>
<dbReference type="Proteomes" id="UP000004129">
    <property type="component" value="Unassembled WGS sequence"/>
</dbReference>
<comment type="cofactor">
    <cofactor evidence="1">
        <name>[4Fe-4S] cluster</name>
        <dbReference type="ChEBI" id="CHEBI:49883"/>
    </cofactor>
</comment>
<dbReference type="PROSITE" id="PS51918">
    <property type="entry name" value="RADICAL_SAM"/>
    <property type="match status" value="1"/>
</dbReference>
<dbReference type="Pfam" id="PF04055">
    <property type="entry name" value="Radical_SAM"/>
    <property type="match status" value="1"/>
</dbReference>
<dbReference type="SFLD" id="SFLDS00029">
    <property type="entry name" value="Radical_SAM"/>
    <property type="match status" value="1"/>
</dbReference>
<dbReference type="STRING" id="679201.HMPREF9334_02007"/>
<dbReference type="PIRSF" id="PIRSF037420">
    <property type="entry name" value="PQQ_syn_pqqE"/>
    <property type="match status" value="1"/>
</dbReference>
<dbReference type="InterPro" id="IPR023867">
    <property type="entry name" value="Sulphatase_maturase_rSAM"/>
</dbReference>
<dbReference type="EMBL" id="ACZM01000019">
    <property type="protein sequence ID" value="EHG18868.1"/>
    <property type="molecule type" value="Genomic_DNA"/>
</dbReference>
<comment type="caution">
    <text evidence="9">The sequence shown here is derived from an EMBL/GenBank/DDBJ whole genome shotgun (WGS) entry which is preliminary data.</text>
</comment>
<evidence type="ECO:0000313" key="9">
    <source>
        <dbReference type="EMBL" id="EHG18868.1"/>
    </source>
</evidence>
<evidence type="ECO:0000256" key="6">
    <source>
        <dbReference type="ARBA" id="ARBA00023601"/>
    </source>
</evidence>
<keyword evidence="2" id="KW-0949">S-adenosyl-L-methionine</keyword>
<dbReference type="PATRIC" id="fig|679201.3.peg.2025"/>
<dbReference type="CDD" id="cd01335">
    <property type="entry name" value="Radical_SAM"/>
    <property type="match status" value="1"/>
</dbReference>
<evidence type="ECO:0000256" key="2">
    <source>
        <dbReference type="ARBA" id="ARBA00022691"/>
    </source>
</evidence>
<comment type="similarity">
    <text evidence="6">Belongs to the radical SAM superfamily. Anaerobic sulfatase-maturating enzyme family.</text>
</comment>
<dbReference type="SUPFAM" id="SSF102114">
    <property type="entry name" value="Radical SAM enzymes"/>
    <property type="match status" value="1"/>
</dbReference>
<evidence type="ECO:0000256" key="4">
    <source>
        <dbReference type="ARBA" id="ARBA00023004"/>
    </source>
</evidence>
<keyword evidence="4" id="KW-0408">Iron</keyword>
<dbReference type="PANTHER" id="PTHR43273">
    <property type="entry name" value="ANAEROBIC SULFATASE-MATURATING ENZYME HOMOLOG ASLB-RELATED"/>
    <property type="match status" value="1"/>
</dbReference>
<evidence type="ECO:0000256" key="3">
    <source>
        <dbReference type="ARBA" id="ARBA00022723"/>
    </source>
</evidence>
<sequence>MMPLRMLVLSLTGTCNLACRYCYAAGQDPRTMTWETARRAIDLAAAGGTSFILQFSGGEPLLALPLLCRIADYIRTNRIRARMDLQTNGTLLTEETADFLRNARIGIGVSLDGRPDVHDALRCYPDGRGTSVDVAAGIQMLAQRGIEIGLTCVVTAENVRDLSGVIEMAYYLGNVRRVGFDLLRGQGRGGSVQSARAEDVARAITQVFALNRRLGSLSGRPITISQADQAACLARRSDCGFSHCHAMNGAGAHVDPVGNIYACSSFVGDVRFLLGNVKQGIYEWRQKELVHEMQNAMAFCRACADFSVCGGACYARGVERSAPYMPECVLKRAAIRETVPTPWKYNEGKFA</sequence>
<dbReference type="InterPro" id="IPR017200">
    <property type="entry name" value="PqqE-like"/>
</dbReference>
<evidence type="ECO:0000259" key="8">
    <source>
        <dbReference type="PROSITE" id="PS51918"/>
    </source>
</evidence>
<dbReference type="GO" id="GO:0051536">
    <property type="term" value="F:iron-sulfur cluster binding"/>
    <property type="evidence" value="ECO:0007669"/>
    <property type="project" value="UniProtKB-KW"/>
</dbReference>